<evidence type="ECO:0000256" key="1">
    <source>
        <dbReference type="SAM" id="SignalP"/>
    </source>
</evidence>
<feature type="signal peptide" evidence="1">
    <location>
        <begin position="1"/>
        <end position="19"/>
    </location>
</feature>
<reference evidence="2" key="1">
    <citation type="submission" date="2020-06" db="EMBL/GenBank/DDBJ databases">
        <title>WGS assembly of Ceratodon purpureus strain R40.</title>
        <authorList>
            <person name="Carey S.B."/>
            <person name="Jenkins J."/>
            <person name="Shu S."/>
            <person name="Lovell J.T."/>
            <person name="Sreedasyam A."/>
            <person name="Maumus F."/>
            <person name="Tiley G.P."/>
            <person name="Fernandez-Pozo N."/>
            <person name="Barry K."/>
            <person name="Chen C."/>
            <person name="Wang M."/>
            <person name="Lipzen A."/>
            <person name="Daum C."/>
            <person name="Saski C.A."/>
            <person name="Payton A.C."/>
            <person name="Mcbreen J.C."/>
            <person name="Conrad R.E."/>
            <person name="Kollar L.M."/>
            <person name="Olsson S."/>
            <person name="Huttunen S."/>
            <person name="Landis J.B."/>
            <person name="Wickett N.J."/>
            <person name="Johnson M.G."/>
            <person name="Rensing S.A."/>
            <person name="Grimwood J."/>
            <person name="Schmutz J."/>
            <person name="Mcdaniel S.F."/>
        </authorList>
    </citation>
    <scope>NUCLEOTIDE SEQUENCE</scope>
    <source>
        <strain evidence="2">R40</strain>
    </source>
</reference>
<protein>
    <submittedName>
        <fullName evidence="2">Uncharacterized protein</fullName>
    </submittedName>
</protein>
<dbReference type="AlphaFoldDB" id="A0A8T0G887"/>
<comment type="caution">
    <text evidence="2">The sequence shown here is derived from an EMBL/GenBank/DDBJ whole genome shotgun (WGS) entry which is preliminary data.</text>
</comment>
<feature type="chain" id="PRO_5035772045" evidence="1">
    <location>
        <begin position="20"/>
        <end position="54"/>
    </location>
</feature>
<evidence type="ECO:0000313" key="3">
    <source>
        <dbReference type="Proteomes" id="UP000822688"/>
    </source>
</evidence>
<dbReference type="Proteomes" id="UP000822688">
    <property type="component" value="Chromosome 12"/>
</dbReference>
<keyword evidence="3" id="KW-1185">Reference proteome</keyword>
<evidence type="ECO:0000313" key="2">
    <source>
        <dbReference type="EMBL" id="KAG0554667.1"/>
    </source>
</evidence>
<name>A0A8T0G887_CERPU</name>
<accession>A0A8T0G887</accession>
<proteinExistence type="predicted"/>
<organism evidence="2 3">
    <name type="scientific">Ceratodon purpureus</name>
    <name type="common">Fire moss</name>
    <name type="synonym">Dicranum purpureum</name>
    <dbReference type="NCBI Taxonomy" id="3225"/>
    <lineage>
        <taxon>Eukaryota</taxon>
        <taxon>Viridiplantae</taxon>
        <taxon>Streptophyta</taxon>
        <taxon>Embryophyta</taxon>
        <taxon>Bryophyta</taxon>
        <taxon>Bryophytina</taxon>
        <taxon>Bryopsida</taxon>
        <taxon>Dicranidae</taxon>
        <taxon>Pseudoditrichales</taxon>
        <taxon>Ditrichaceae</taxon>
        <taxon>Ceratodon</taxon>
    </lineage>
</organism>
<keyword evidence="1" id="KW-0732">Signal</keyword>
<dbReference type="EMBL" id="CM026433">
    <property type="protein sequence ID" value="KAG0554667.1"/>
    <property type="molecule type" value="Genomic_DNA"/>
</dbReference>
<gene>
    <name evidence="2" type="ORF">KC19_12G109700</name>
</gene>
<sequence>MCLIFQAIRSLSLLCAVQSSTIFPQQINTGNNLETSTQVPRCGVKINRSFQNSL</sequence>